<evidence type="ECO:0000256" key="1">
    <source>
        <dbReference type="SAM" id="MobiDB-lite"/>
    </source>
</evidence>
<evidence type="ECO:0000259" key="3">
    <source>
        <dbReference type="Pfam" id="PF10551"/>
    </source>
</evidence>
<dbReference type="InterPro" id="IPR018289">
    <property type="entry name" value="MULE_transposase_dom"/>
</dbReference>
<proteinExistence type="predicted"/>
<feature type="compositionally biased region" description="Acidic residues" evidence="1">
    <location>
        <begin position="54"/>
        <end position="67"/>
    </location>
</feature>
<evidence type="ECO:0000313" key="4">
    <source>
        <dbReference type="EMBL" id="KAJ0208513.1"/>
    </source>
</evidence>
<comment type="caution">
    <text evidence="4">The sequence shown here is derived from an EMBL/GenBank/DDBJ whole genome shotgun (WGS) entry which is preliminary data.</text>
</comment>
<keyword evidence="5" id="KW-1185">Reference proteome</keyword>
<dbReference type="AlphaFoldDB" id="A0A9R1VM55"/>
<gene>
    <name evidence="4" type="ORF">LSAT_V11C500294090</name>
</gene>
<dbReference type="InterPro" id="IPR004332">
    <property type="entry name" value="Transposase_MuDR"/>
</dbReference>
<name>A0A9R1VM55_LACSA</name>
<protein>
    <recommendedName>
        <fullName evidence="6">SWIM-type domain-containing protein</fullName>
    </recommendedName>
</protein>
<dbReference type="PANTHER" id="PTHR31973:SF187">
    <property type="entry name" value="MUTATOR TRANSPOSASE MUDRA PROTEIN"/>
    <property type="match status" value="1"/>
</dbReference>
<evidence type="ECO:0000259" key="2">
    <source>
        <dbReference type="Pfam" id="PF03108"/>
    </source>
</evidence>
<evidence type="ECO:0008006" key="6">
    <source>
        <dbReference type="Google" id="ProtNLM"/>
    </source>
</evidence>
<evidence type="ECO:0000313" key="5">
    <source>
        <dbReference type="Proteomes" id="UP000235145"/>
    </source>
</evidence>
<dbReference type="EMBL" id="NBSK02000005">
    <property type="protein sequence ID" value="KAJ0208513.1"/>
    <property type="molecule type" value="Genomic_DNA"/>
</dbReference>
<sequence length="551" mass="63687">MDEVFEPDTIDVQVDDFVKTKSVSRCKDEFLNVLCEDSDDEPVEGEGENARVELDDEENTDESSDEDEIIYSIHNPKVKWNVMKPVIGERYESRHELKLCLTNYSIYKGYKIRFKKCDSVRLVAVCASDPEKCPFMVRASWMSTGKSFQVKKMNDRHTCVRNFSSSRLMNPTWLAKQFVKELVRKPKLKCKEMQSIIQSKFHCKVSWSKCYRSRCRALSLIDGNLSDHYARVWDYGHELMRSNPGSIVRISVNINPDHTTTFHRIYVCFKAIKDGWKIGCRRVIGLDGCFLKGQCKGELLTAIGRDANNQIYLIAWAVVEVENKVNWTWFLELVSEDLSLDAGRGLCVISDQHKGLVEATKDILPHVEHKQCARHIYANFRKVYSGIQFKKMFWAATKSTTEGDFKINMDRIKTLSEGAYDHLMAREPHTWCRAFFGSGLACESVENGIAECFNAVIVDARKNPRLAMLEEIRLYMMERTWYAVPSGVNSYEIRNGFQSYGVDLEHHYYSCILWDIAGIPCVHAQVAILYTNQDPKEFISTWFSKSNYMHY</sequence>
<accession>A0A9R1VM55</accession>
<dbReference type="PANTHER" id="PTHR31973">
    <property type="entry name" value="POLYPROTEIN, PUTATIVE-RELATED"/>
    <property type="match status" value="1"/>
</dbReference>
<feature type="region of interest" description="Disordered" evidence="1">
    <location>
        <begin position="37"/>
        <end position="67"/>
    </location>
</feature>
<organism evidence="4 5">
    <name type="scientific">Lactuca sativa</name>
    <name type="common">Garden lettuce</name>
    <dbReference type="NCBI Taxonomy" id="4236"/>
    <lineage>
        <taxon>Eukaryota</taxon>
        <taxon>Viridiplantae</taxon>
        <taxon>Streptophyta</taxon>
        <taxon>Embryophyta</taxon>
        <taxon>Tracheophyta</taxon>
        <taxon>Spermatophyta</taxon>
        <taxon>Magnoliopsida</taxon>
        <taxon>eudicotyledons</taxon>
        <taxon>Gunneridae</taxon>
        <taxon>Pentapetalae</taxon>
        <taxon>asterids</taxon>
        <taxon>campanulids</taxon>
        <taxon>Asterales</taxon>
        <taxon>Asteraceae</taxon>
        <taxon>Cichorioideae</taxon>
        <taxon>Cichorieae</taxon>
        <taxon>Lactucinae</taxon>
        <taxon>Lactuca</taxon>
    </lineage>
</organism>
<dbReference type="Pfam" id="PF03108">
    <property type="entry name" value="DBD_Tnp_Mut"/>
    <property type="match status" value="1"/>
</dbReference>
<dbReference type="Proteomes" id="UP000235145">
    <property type="component" value="Unassembled WGS sequence"/>
</dbReference>
<feature type="domain" description="MULE transposase" evidence="3">
    <location>
        <begin position="283"/>
        <end position="379"/>
    </location>
</feature>
<feature type="compositionally biased region" description="Acidic residues" evidence="1">
    <location>
        <begin position="37"/>
        <end position="47"/>
    </location>
</feature>
<feature type="domain" description="Transposase MuDR plant" evidence="2">
    <location>
        <begin position="86"/>
        <end position="150"/>
    </location>
</feature>
<reference evidence="4 5" key="1">
    <citation type="journal article" date="2017" name="Nat. Commun.">
        <title>Genome assembly with in vitro proximity ligation data and whole-genome triplication in lettuce.</title>
        <authorList>
            <person name="Reyes-Chin-Wo S."/>
            <person name="Wang Z."/>
            <person name="Yang X."/>
            <person name="Kozik A."/>
            <person name="Arikit S."/>
            <person name="Song C."/>
            <person name="Xia L."/>
            <person name="Froenicke L."/>
            <person name="Lavelle D.O."/>
            <person name="Truco M.J."/>
            <person name="Xia R."/>
            <person name="Zhu S."/>
            <person name="Xu C."/>
            <person name="Xu H."/>
            <person name="Xu X."/>
            <person name="Cox K."/>
            <person name="Korf I."/>
            <person name="Meyers B.C."/>
            <person name="Michelmore R.W."/>
        </authorList>
    </citation>
    <scope>NUCLEOTIDE SEQUENCE [LARGE SCALE GENOMIC DNA]</scope>
    <source>
        <strain evidence="5">cv. Salinas</strain>
        <tissue evidence="4">Seedlings</tissue>
    </source>
</reference>
<dbReference type="Pfam" id="PF10551">
    <property type="entry name" value="MULE"/>
    <property type="match status" value="1"/>
</dbReference>